<dbReference type="CDD" id="cd07989">
    <property type="entry name" value="LPLAT_AGPAT-like"/>
    <property type="match status" value="1"/>
</dbReference>
<feature type="transmembrane region" description="Helical" evidence="5">
    <location>
        <begin position="24"/>
        <end position="47"/>
    </location>
</feature>
<keyword evidence="2 7" id="KW-0808">Transferase</keyword>
<name>A0A1W1Z9N1_9RHOB</name>
<dbReference type="Pfam" id="PF01553">
    <property type="entry name" value="Acyltransferase"/>
    <property type="match status" value="1"/>
</dbReference>
<accession>A0A1W1Z9N1</accession>
<dbReference type="SUPFAM" id="SSF69593">
    <property type="entry name" value="Glycerol-3-phosphate (1)-acyltransferase"/>
    <property type="match status" value="1"/>
</dbReference>
<reference evidence="7 8" key="1">
    <citation type="submission" date="2017-04" db="EMBL/GenBank/DDBJ databases">
        <authorList>
            <person name="Afonso C.L."/>
            <person name="Miller P.J."/>
            <person name="Scott M.A."/>
            <person name="Spackman E."/>
            <person name="Goraichik I."/>
            <person name="Dimitrov K.M."/>
            <person name="Suarez D.L."/>
            <person name="Swayne D.E."/>
        </authorList>
    </citation>
    <scope>NUCLEOTIDE SEQUENCE [LARGE SCALE GENOMIC DNA]</scope>
    <source>
        <strain evidence="7 8">CGMCC 1.12644</strain>
    </source>
</reference>
<gene>
    <name evidence="7" type="ORF">SAMN06295998_101362</name>
</gene>
<dbReference type="PANTHER" id="PTHR10434:SF11">
    <property type="entry name" value="1-ACYL-SN-GLYCEROL-3-PHOSPHATE ACYLTRANSFERASE"/>
    <property type="match status" value="1"/>
</dbReference>
<evidence type="ECO:0000256" key="1">
    <source>
        <dbReference type="ARBA" id="ARBA00005189"/>
    </source>
</evidence>
<sequence>MSGTWDADEPEEPVRIGPAGWLRVVLRGLAVGTVVFGGLGVLLLLRLIERPLNGVQRPWTPYVTQSVCRVALVLMGLRLTVRGQQMQHHGAIVANHSSWLDIFVLNSRKNIYFVSKSEVAGWPGIGWLARATGTLFIRRDPRQARAQTRLFEDRLLAGHKLLFFPEGTSTDGLRVLPFKSTLYAAFFSEHLKHRIWVQPVTLVYHAPKGESLRFYGWWGDMDFGSHLLKTLAARRQGWIELIYHAPLRVDDFPNRKSLARATEDSVRESHKKSLENQKLRERS</sequence>
<protein>
    <submittedName>
        <fullName evidence="7">Lyso-ornithine lipid acyltransferase</fullName>
    </submittedName>
</protein>
<dbReference type="InterPro" id="IPR002123">
    <property type="entry name" value="Plipid/glycerol_acylTrfase"/>
</dbReference>
<evidence type="ECO:0000259" key="6">
    <source>
        <dbReference type="SMART" id="SM00563"/>
    </source>
</evidence>
<keyword evidence="5" id="KW-1133">Transmembrane helix</keyword>
<evidence type="ECO:0000313" key="7">
    <source>
        <dbReference type="EMBL" id="SMC45105.1"/>
    </source>
</evidence>
<dbReference type="RefSeq" id="WP_084350082.1">
    <property type="nucleotide sequence ID" value="NZ_FWYD01000001.1"/>
</dbReference>
<feature type="domain" description="Phospholipid/glycerol acyltransferase" evidence="6">
    <location>
        <begin position="90"/>
        <end position="205"/>
    </location>
</feature>
<keyword evidence="5" id="KW-0472">Membrane</keyword>
<dbReference type="STRING" id="1387277.SAMN06295998_101362"/>
<evidence type="ECO:0000313" key="8">
    <source>
        <dbReference type="Proteomes" id="UP000192330"/>
    </source>
</evidence>
<dbReference type="OrthoDB" id="9806880at2"/>
<evidence type="ECO:0000256" key="4">
    <source>
        <dbReference type="SAM" id="MobiDB-lite"/>
    </source>
</evidence>
<keyword evidence="8" id="KW-1185">Reference proteome</keyword>
<dbReference type="SMART" id="SM00563">
    <property type="entry name" value="PlsC"/>
    <property type="match status" value="1"/>
</dbReference>
<evidence type="ECO:0000256" key="3">
    <source>
        <dbReference type="ARBA" id="ARBA00023315"/>
    </source>
</evidence>
<proteinExistence type="predicted"/>
<feature type="region of interest" description="Disordered" evidence="4">
    <location>
        <begin position="261"/>
        <end position="283"/>
    </location>
</feature>
<dbReference type="GO" id="GO:0006654">
    <property type="term" value="P:phosphatidic acid biosynthetic process"/>
    <property type="evidence" value="ECO:0007669"/>
    <property type="project" value="TreeGrafter"/>
</dbReference>
<dbReference type="EMBL" id="FWYD01000001">
    <property type="protein sequence ID" value="SMC45105.1"/>
    <property type="molecule type" value="Genomic_DNA"/>
</dbReference>
<keyword evidence="5" id="KW-0812">Transmembrane</keyword>
<dbReference type="PANTHER" id="PTHR10434">
    <property type="entry name" value="1-ACYL-SN-GLYCEROL-3-PHOSPHATE ACYLTRANSFERASE"/>
    <property type="match status" value="1"/>
</dbReference>
<keyword evidence="3 7" id="KW-0012">Acyltransferase</keyword>
<evidence type="ECO:0000256" key="2">
    <source>
        <dbReference type="ARBA" id="ARBA00022679"/>
    </source>
</evidence>
<dbReference type="Proteomes" id="UP000192330">
    <property type="component" value="Unassembled WGS sequence"/>
</dbReference>
<dbReference type="AlphaFoldDB" id="A0A1W1Z9N1"/>
<comment type="pathway">
    <text evidence="1">Lipid metabolism.</text>
</comment>
<evidence type="ECO:0000256" key="5">
    <source>
        <dbReference type="SAM" id="Phobius"/>
    </source>
</evidence>
<dbReference type="GO" id="GO:0003841">
    <property type="term" value="F:1-acylglycerol-3-phosphate O-acyltransferase activity"/>
    <property type="evidence" value="ECO:0007669"/>
    <property type="project" value="TreeGrafter"/>
</dbReference>
<organism evidence="7 8">
    <name type="scientific">Primorskyibacter flagellatus</name>
    <dbReference type="NCBI Taxonomy" id="1387277"/>
    <lineage>
        <taxon>Bacteria</taxon>
        <taxon>Pseudomonadati</taxon>
        <taxon>Pseudomonadota</taxon>
        <taxon>Alphaproteobacteria</taxon>
        <taxon>Rhodobacterales</taxon>
        <taxon>Roseobacteraceae</taxon>
        <taxon>Primorskyibacter</taxon>
    </lineage>
</organism>